<keyword evidence="3" id="KW-1133">Transmembrane helix</keyword>
<dbReference type="Proteomes" id="UP001159364">
    <property type="component" value="Linkage Group LG09"/>
</dbReference>
<dbReference type="PANTHER" id="PTHR34949:SF2">
    <property type="entry name" value="OS05G0443700 PROTEIN"/>
    <property type="match status" value="1"/>
</dbReference>
<keyword evidence="1" id="KW-0653">Protein transport</keyword>
<organism evidence="5 6">
    <name type="scientific">Erythroxylum novogranatense</name>
    <dbReference type="NCBI Taxonomy" id="1862640"/>
    <lineage>
        <taxon>Eukaryota</taxon>
        <taxon>Viridiplantae</taxon>
        <taxon>Streptophyta</taxon>
        <taxon>Embryophyta</taxon>
        <taxon>Tracheophyta</taxon>
        <taxon>Spermatophyta</taxon>
        <taxon>Magnoliopsida</taxon>
        <taxon>eudicotyledons</taxon>
        <taxon>Gunneridae</taxon>
        <taxon>Pentapetalae</taxon>
        <taxon>rosids</taxon>
        <taxon>fabids</taxon>
        <taxon>Malpighiales</taxon>
        <taxon>Erythroxylaceae</taxon>
        <taxon>Erythroxylum</taxon>
    </lineage>
</organism>
<feature type="domain" description="Syntaxin 6/10/61 N-terminal" evidence="4">
    <location>
        <begin position="11"/>
        <end position="111"/>
    </location>
</feature>
<reference evidence="5 6" key="1">
    <citation type="submission" date="2021-09" db="EMBL/GenBank/DDBJ databases">
        <title>Genomic insights and catalytic innovation underlie evolution of tropane alkaloids biosynthesis.</title>
        <authorList>
            <person name="Wang Y.-J."/>
            <person name="Tian T."/>
            <person name="Huang J.-P."/>
            <person name="Huang S.-X."/>
        </authorList>
    </citation>
    <scope>NUCLEOTIDE SEQUENCE [LARGE SCALE GENOMIC DNA]</scope>
    <source>
        <strain evidence="5">KIB-2018</strain>
        <tissue evidence="5">Leaf</tissue>
    </source>
</reference>
<feature type="transmembrane region" description="Helical" evidence="3">
    <location>
        <begin position="356"/>
        <end position="375"/>
    </location>
</feature>
<evidence type="ECO:0000256" key="2">
    <source>
        <dbReference type="ARBA" id="ARBA00046280"/>
    </source>
</evidence>
<evidence type="ECO:0000256" key="3">
    <source>
        <dbReference type="SAM" id="Phobius"/>
    </source>
</evidence>
<dbReference type="Pfam" id="PF09177">
    <property type="entry name" value="STX6_10_61_N"/>
    <property type="match status" value="1"/>
</dbReference>
<dbReference type="CDD" id="cd21442">
    <property type="entry name" value="SNARE_NTD_STX6-like"/>
    <property type="match status" value="1"/>
</dbReference>
<evidence type="ECO:0000256" key="1">
    <source>
        <dbReference type="ARBA" id="ARBA00022927"/>
    </source>
</evidence>
<evidence type="ECO:0000313" key="6">
    <source>
        <dbReference type="Proteomes" id="UP001159364"/>
    </source>
</evidence>
<dbReference type="GO" id="GO:0016020">
    <property type="term" value="C:membrane"/>
    <property type="evidence" value="ECO:0007669"/>
    <property type="project" value="InterPro"/>
</dbReference>
<accession>A0AAV8SS00</accession>
<sequence length="379" mass="44053">MASSLHQWESDPLFSAAEVVQDSADRMESVFRLLEHEQSLVHGDHPDPRLLTSIEYHKRDLATILETAKWQLEDFERAVCLSTVDKSRASEDVISRHRQFIRAIKEHITHVEESMQDQSMVDFTRNFARIDLSERDRDLLQLFLTGEDKFKHINHHDFEDSNMLRRFLDPTSASCLKDEESVEHDSREFEVEKMNGHAHTDDDHNCIMRDNLRKGSHYSTRLGRDVVDSLQHFSCNRNGDDDHFDVEANEAARKSFTNENNTSRLWNRINLHGSFSNSWKNRAIRSYTKRLKDGEEQRRDSSTYFPQGQHIGLWFSSGNGSIRGLLSRFTAKVMHCCVQLGARYQRRPCHIQFNRHSARIICITVLTLLCLGILVSKIA</sequence>
<dbReference type="InterPro" id="IPR010989">
    <property type="entry name" value="SNARE"/>
</dbReference>
<evidence type="ECO:0000313" key="5">
    <source>
        <dbReference type="EMBL" id="KAJ8754771.1"/>
    </source>
</evidence>
<dbReference type="GO" id="GO:0048193">
    <property type="term" value="P:Golgi vesicle transport"/>
    <property type="evidence" value="ECO:0007669"/>
    <property type="project" value="InterPro"/>
</dbReference>
<keyword evidence="6" id="KW-1185">Reference proteome</keyword>
<comment type="subcellular location">
    <subcellularLocation>
        <location evidence="2">Endomembrane system</location>
        <topology evidence="2">Single-pass type IV membrane protein</topology>
    </subcellularLocation>
</comment>
<name>A0AAV8SS00_9ROSI</name>
<dbReference type="Gene3D" id="1.20.58.90">
    <property type="match status" value="1"/>
</dbReference>
<gene>
    <name evidence="5" type="ORF">K2173_012160</name>
</gene>
<dbReference type="InterPro" id="IPR015260">
    <property type="entry name" value="Syntaxin-6/10/61_N"/>
</dbReference>
<dbReference type="PANTHER" id="PTHR34949">
    <property type="entry name" value="OS05G0443700 PROTEIN"/>
    <property type="match status" value="1"/>
</dbReference>
<keyword evidence="3" id="KW-0472">Membrane</keyword>
<dbReference type="AlphaFoldDB" id="A0AAV8SS00"/>
<dbReference type="GO" id="GO:0015031">
    <property type="term" value="P:protein transport"/>
    <property type="evidence" value="ECO:0007669"/>
    <property type="project" value="UniProtKB-KW"/>
</dbReference>
<evidence type="ECO:0000259" key="4">
    <source>
        <dbReference type="Pfam" id="PF09177"/>
    </source>
</evidence>
<dbReference type="EMBL" id="JAIWQS010000009">
    <property type="protein sequence ID" value="KAJ8754771.1"/>
    <property type="molecule type" value="Genomic_DNA"/>
</dbReference>
<keyword evidence="3" id="KW-0812">Transmembrane</keyword>
<dbReference type="GO" id="GO:0012505">
    <property type="term" value="C:endomembrane system"/>
    <property type="evidence" value="ECO:0007669"/>
    <property type="project" value="UniProtKB-SubCell"/>
</dbReference>
<comment type="caution">
    <text evidence="5">The sequence shown here is derived from an EMBL/GenBank/DDBJ whole genome shotgun (WGS) entry which is preliminary data.</text>
</comment>
<proteinExistence type="predicted"/>
<protein>
    <recommendedName>
        <fullName evidence="4">Syntaxin 6/10/61 N-terminal domain-containing protein</fullName>
    </recommendedName>
</protein>
<dbReference type="SUPFAM" id="SSF47661">
    <property type="entry name" value="t-snare proteins"/>
    <property type="match status" value="1"/>
</dbReference>
<keyword evidence="1" id="KW-0813">Transport</keyword>